<reference evidence="3" key="1">
    <citation type="submission" date="2020-10" db="EMBL/GenBank/DDBJ databases">
        <authorList>
            <person name="Gilroy R."/>
        </authorList>
    </citation>
    <scope>NUCLEOTIDE SEQUENCE</scope>
    <source>
        <strain evidence="3">35461</strain>
    </source>
</reference>
<dbReference type="PANTHER" id="PTHR33969">
    <property type="entry name" value="SEGREGATION AND CONDENSATION PROTEIN A"/>
    <property type="match status" value="1"/>
</dbReference>
<comment type="caution">
    <text evidence="3">The sequence shown here is derived from an EMBL/GenBank/DDBJ whole genome shotgun (WGS) entry which is preliminary data.</text>
</comment>
<organism evidence="3 4">
    <name type="scientific">Candidatus Spyradenecus faecavium</name>
    <dbReference type="NCBI Taxonomy" id="2840947"/>
    <lineage>
        <taxon>Bacteria</taxon>
        <taxon>Pseudomonadati</taxon>
        <taxon>Lentisphaerota</taxon>
        <taxon>Lentisphaeria</taxon>
        <taxon>Lentisphaerales</taxon>
        <taxon>Lentisphaeraceae</taxon>
        <taxon>Lentisphaeraceae incertae sedis</taxon>
        <taxon>Candidatus Spyradenecus</taxon>
    </lineage>
</organism>
<comment type="function">
    <text evidence="2">Participates in chromosomal partition during cell division. May act via the formation of a condensin-like complex containing Smc and ScpB that pull DNA away from mid-cell into both cell halves.</text>
</comment>
<comment type="subcellular location">
    <subcellularLocation>
        <location evidence="2">Cytoplasm</location>
    </subcellularLocation>
    <text evidence="2">Associated with two foci at the outer edges of the nucleoid region in young cells, and at four foci within both cell halves in older cells.</text>
</comment>
<dbReference type="HAMAP" id="MF_01805">
    <property type="entry name" value="ScpA"/>
    <property type="match status" value="1"/>
</dbReference>
<protein>
    <recommendedName>
        <fullName evidence="1 2">Segregation and condensation protein A</fullName>
    </recommendedName>
</protein>
<keyword evidence="2" id="KW-0159">Chromosome partition</keyword>
<comment type="similarity">
    <text evidence="2">Belongs to the ScpA family.</text>
</comment>
<reference evidence="3" key="2">
    <citation type="journal article" date="2021" name="PeerJ">
        <title>Extensive microbial diversity within the chicken gut microbiome revealed by metagenomics and culture.</title>
        <authorList>
            <person name="Gilroy R."/>
            <person name="Ravi A."/>
            <person name="Getino M."/>
            <person name="Pursley I."/>
            <person name="Horton D.L."/>
            <person name="Alikhan N.F."/>
            <person name="Baker D."/>
            <person name="Gharbi K."/>
            <person name="Hall N."/>
            <person name="Watson M."/>
            <person name="Adriaenssens E.M."/>
            <person name="Foster-Nyarko E."/>
            <person name="Jarju S."/>
            <person name="Secka A."/>
            <person name="Antonio M."/>
            <person name="Oren A."/>
            <person name="Chaudhuri R.R."/>
            <person name="La Ragione R."/>
            <person name="Hildebrand F."/>
            <person name="Pallen M.J."/>
        </authorList>
    </citation>
    <scope>NUCLEOTIDE SEQUENCE</scope>
    <source>
        <strain evidence="3">35461</strain>
    </source>
</reference>
<dbReference type="EMBL" id="DVOR01000015">
    <property type="protein sequence ID" value="HIV08567.1"/>
    <property type="molecule type" value="Genomic_DNA"/>
</dbReference>
<gene>
    <name evidence="2" type="primary">scpA</name>
    <name evidence="3" type="ORF">IAC79_00435</name>
</gene>
<dbReference type="GO" id="GO:0007059">
    <property type="term" value="P:chromosome segregation"/>
    <property type="evidence" value="ECO:0007669"/>
    <property type="project" value="UniProtKB-UniRule"/>
</dbReference>
<dbReference type="PANTHER" id="PTHR33969:SF2">
    <property type="entry name" value="SEGREGATION AND CONDENSATION PROTEIN A"/>
    <property type="match status" value="1"/>
</dbReference>
<comment type="subunit">
    <text evidence="2">Component of a cohesin-like complex composed of ScpA, ScpB and the Smc homodimer, in which ScpA and ScpB bind to the head domain of Smc. The presence of the three proteins is required for the association of the complex with DNA.</text>
</comment>
<dbReference type="InterPro" id="IPR003768">
    <property type="entry name" value="ScpA"/>
</dbReference>
<accession>A0A9D1NL18</accession>
<dbReference type="AlphaFoldDB" id="A0A9D1NL18"/>
<keyword evidence="2" id="KW-0131">Cell cycle</keyword>
<name>A0A9D1NL18_9BACT</name>
<dbReference type="Proteomes" id="UP000886845">
    <property type="component" value="Unassembled WGS sequence"/>
</dbReference>
<keyword evidence="2" id="KW-0963">Cytoplasm</keyword>
<dbReference type="Gene3D" id="6.10.250.2410">
    <property type="match status" value="1"/>
</dbReference>
<proteinExistence type="inferred from homology"/>
<dbReference type="GO" id="GO:0006260">
    <property type="term" value="P:DNA replication"/>
    <property type="evidence" value="ECO:0007669"/>
    <property type="project" value="UniProtKB-UniRule"/>
</dbReference>
<keyword evidence="2" id="KW-0132">Cell division</keyword>
<evidence type="ECO:0000313" key="4">
    <source>
        <dbReference type="Proteomes" id="UP000886845"/>
    </source>
</evidence>
<dbReference type="GO" id="GO:0051301">
    <property type="term" value="P:cell division"/>
    <property type="evidence" value="ECO:0007669"/>
    <property type="project" value="UniProtKB-KW"/>
</dbReference>
<sequence>MDATLPLFDDYRVSLEAFEGPLDLLLHLIRKEEVSITDIPIERITAQYLAYLERWRALDVNLAGEFVVMAATLMLIKSRTLLPQEAQPGEEGEEEAPDPRLDLVRQLIEYKRCKDAAEALAAREALRGETFARGAEAEAAGRAAGELRLGDVGADTLLAAFQEVLARAGETVSFGHLKMQRWSVPEKMQGILARVAEASHCAFGTLFREGAPKGEIIVTFVALLELLRLRHVTVTQASIFGELWVDAIPAGTPDAHLPLPAFDELDRY</sequence>
<dbReference type="GO" id="GO:0005737">
    <property type="term" value="C:cytoplasm"/>
    <property type="evidence" value="ECO:0007669"/>
    <property type="project" value="UniProtKB-SubCell"/>
</dbReference>
<evidence type="ECO:0000256" key="2">
    <source>
        <dbReference type="HAMAP-Rule" id="MF_01805"/>
    </source>
</evidence>
<evidence type="ECO:0000256" key="1">
    <source>
        <dbReference type="ARBA" id="ARBA00044777"/>
    </source>
</evidence>
<evidence type="ECO:0000313" key="3">
    <source>
        <dbReference type="EMBL" id="HIV08567.1"/>
    </source>
</evidence>
<dbReference type="Pfam" id="PF02616">
    <property type="entry name" value="SMC_ScpA"/>
    <property type="match status" value="1"/>
</dbReference>